<evidence type="ECO:0000313" key="1">
    <source>
        <dbReference type="EMBL" id="GHO99330.1"/>
    </source>
</evidence>
<reference evidence="1" key="1">
    <citation type="submission" date="2020-10" db="EMBL/GenBank/DDBJ databases">
        <title>Taxonomic study of unclassified bacteria belonging to the class Ktedonobacteria.</title>
        <authorList>
            <person name="Yabe S."/>
            <person name="Wang C.M."/>
            <person name="Zheng Y."/>
            <person name="Sakai Y."/>
            <person name="Cavaletti L."/>
            <person name="Monciardini P."/>
            <person name="Donadio S."/>
        </authorList>
    </citation>
    <scope>NUCLEOTIDE SEQUENCE</scope>
    <source>
        <strain evidence="1">ID150040</strain>
    </source>
</reference>
<comment type="caution">
    <text evidence="1">The sequence shown here is derived from an EMBL/GenBank/DDBJ whole genome shotgun (WGS) entry which is preliminary data.</text>
</comment>
<keyword evidence="2" id="KW-1185">Reference proteome</keyword>
<dbReference type="Proteomes" id="UP000597444">
    <property type="component" value="Unassembled WGS sequence"/>
</dbReference>
<proteinExistence type="predicted"/>
<accession>A0A8J3IYW8</accession>
<dbReference type="AlphaFoldDB" id="A0A8J3IYW8"/>
<evidence type="ECO:0000313" key="2">
    <source>
        <dbReference type="Proteomes" id="UP000597444"/>
    </source>
</evidence>
<name>A0A8J3IYW8_9CHLR</name>
<dbReference type="EMBL" id="BNJK01000002">
    <property type="protein sequence ID" value="GHO99330.1"/>
    <property type="molecule type" value="Genomic_DNA"/>
</dbReference>
<gene>
    <name evidence="1" type="ORF">KSF_093780</name>
</gene>
<organism evidence="1 2">
    <name type="scientific">Reticulibacter mediterranei</name>
    <dbReference type="NCBI Taxonomy" id="2778369"/>
    <lineage>
        <taxon>Bacteria</taxon>
        <taxon>Bacillati</taxon>
        <taxon>Chloroflexota</taxon>
        <taxon>Ktedonobacteria</taxon>
        <taxon>Ktedonobacterales</taxon>
        <taxon>Reticulibacteraceae</taxon>
        <taxon>Reticulibacter</taxon>
    </lineage>
</organism>
<protein>
    <submittedName>
        <fullName evidence="1">Uncharacterized protein</fullName>
    </submittedName>
</protein>
<sequence length="56" mass="5883">MGRGCGGLALVAVEVTRGNRETDKRCGEGDKRKAPTASLPRAIPLSIAGCTTTYEF</sequence>